<feature type="transmembrane region" description="Helical" evidence="1">
    <location>
        <begin position="162"/>
        <end position="182"/>
    </location>
</feature>
<evidence type="ECO:0000256" key="1">
    <source>
        <dbReference type="SAM" id="Phobius"/>
    </source>
</evidence>
<accession>A0ABD5V7Z0</accession>
<dbReference type="Pfam" id="PF06197">
    <property type="entry name" value="DUF998"/>
    <property type="match status" value="1"/>
</dbReference>
<feature type="transmembrane region" description="Helical" evidence="1">
    <location>
        <begin position="51"/>
        <end position="70"/>
    </location>
</feature>
<organism evidence="2 3">
    <name type="scientific">Halalkalicoccus tibetensis</name>
    <dbReference type="NCBI Taxonomy" id="175632"/>
    <lineage>
        <taxon>Archaea</taxon>
        <taxon>Methanobacteriati</taxon>
        <taxon>Methanobacteriota</taxon>
        <taxon>Stenosarchaea group</taxon>
        <taxon>Halobacteria</taxon>
        <taxon>Halobacteriales</taxon>
        <taxon>Halococcaceae</taxon>
        <taxon>Halalkalicoccus</taxon>
    </lineage>
</organism>
<feature type="transmembrane region" description="Helical" evidence="1">
    <location>
        <begin position="82"/>
        <end position="101"/>
    </location>
</feature>
<evidence type="ECO:0000313" key="2">
    <source>
        <dbReference type="EMBL" id="MFC6906408.1"/>
    </source>
</evidence>
<keyword evidence="1" id="KW-0472">Membrane</keyword>
<feature type="transmembrane region" description="Helical" evidence="1">
    <location>
        <begin position="12"/>
        <end position="31"/>
    </location>
</feature>
<dbReference type="RefSeq" id="WP_340604976.1">
    <property type="nucleotide sequence ID" value="NZ_JBBMXV010000004.1"/>
</dbReference>
<sequence>MNRLVAVGRLSALLAPAVALGTIVGAVLLAPEFSWAGDALSDLGAPGAETAWLFNGGLVLAGALGLPFAASLAARARTRLDWLASLVLLATLLSLAGVGLFPAGHPYHLPAATGFYLGATLVVWIDGTAGVLTGEPRFGLAAIWLGNLQVLQWLAWAAGLRIGPGLAIPETVGATLFALWVLSRVE</sequence>
<name>A0ABD5V7Z0_9EURY</name>
<feature type="transmembrane region" description="Helical" evidence="1">
    <location>
        <begin position="138"/>
        <end position="156"/>
    </location>
</feature>
<protein>
    <submittedName>
        <fullName evidence="2">DUF998 domain-containing protein</fullName>
    </submittedName>
</protein>
<feature type="transmembrane region" description="Helical" evidence="1">
    <location>
        <begin position="107"/>
        <end position="126"/>
    </location>
</feature>
<comment type="caution">
    <text evidence="2">The sequence shown here is derived from an EMBL/GenBank/DDBJ whole genome shotgun (WGS) entry which is preliminary data.</text>
</comment>
<gene>
    <name evidence="2" type="ORF">ACFQGH_14525</name>
</gene>
<dbReference type="AlphaFoldDB" id="A0ABD5V7Z0"/>
<keyword evidence="3" id="KW-1185">Reference proteome</keyword>
<reference evidence="2 3" key="1">
    <citation type="journal article" date="2019" name="Int. J. Syst. Evol. Microbiol.">
        <title>The Global Catalogue of Microorganisms (GCM) 10K type strain sequencing project: providing services to taxonomists for standard genome sequencing and annotation.</title>
        <authorList>
            <consortium name="The Broad Institute Genomics Platform"/>
            <consortium name="The Broad Institute Genome Sequencing Center for Infectious Disease"/>
            <person name="Wu L."/>
            <person name="Ma J."/>
        </authorList>
    </citation>
    <scope>NUCLEOTIDE SEQUENCE [LARGE SCALE GENOMIC DNA]</scope>
    <source>
        <strain evidence="2 3">CGMCC 1.3240</strain>
    </source>
</reference>
<dbReference type="EMBL" id="JBHSXQ010000004">
    <property type="protein sequence ID" value="MFC6906408.1"/>
    <property type="molecule type" value="Genomic_DNA"/>
</dbReference>
<proteinExistence type="predicted"/>
<dbReference type="PANTHER" id="PTHR42241">
    <property type="entry name" value="HYPOTHETICAL MEMBRANE PROTEIN, CONSERVED, DUF998 FAMILY"/>
    <property type="match status" value="1"/>
</dbReference>
<dbReference type="PANTHER" id="PTHR42241:SF2">
    <property type="entry name" value="HYPOTHETICAL MEMBRANE PROTEIN, CONSERVED, DUF998 FAMILY"/>
    <property type="match status" value="1"/>
</dbReference>
<evidence type="ECO:0000313" key="3">
    <source>
        <dbReference type="Proteomes" id="UP001596312"/>
    </source>
</evidence>
<keyword evidence="1" id="KW-0812">Transmembrane</keyword>
<keyword evidence="1" id="KW-1133">Transmembrane helix</keyword>
<dbReference type="Proteomes" id="UP001596312">
    <property type="component" value="Unassembled WGS sequence"/>
</dbReference>
<dbReference type="InterPro" id="IPR009339">
    <property type="entry name" value="DUF998"/>
</dbReference>